<reference evidence="1" key="1">
    <citation type="journal article" date="2014" name="Int. J. Syst. Evol. Microbiol.">
        <title>Complete genome sequence of Corynebacterium casei LMG S-19264T (=DSM 44701T), isolated from a smear-ripened cheese.</title>
        <authorList>
            <consortium name="US DOE Joint Genome Institute (JGI-PGF)"/>
            <person name="Walter F."/>
            <person name="Albersmeier A."/>
            <person name="Kalinowski J."/>
            <person name="Ruckert C."/>
        </authorList>
    </citation>
    <scope>NUCLEOTIDE SEQUENCE</scope>
    <source>
        <strain evidence="1">KCTC 23310</strain>
    </source>
</reference>
<dbReference type="Proteomes" id="UP000638981">
    <property type="component" value="Unassembled WGS sequence"/>
</dbReference>
<dbReference type="EMBL" id="BMYJ01000005">
    <property type="protein sequence ID" value="GHC55205.1"/>
    <property type="molecule type" value="Genomic_DNA"/>
</dbReference>
<name>A0A918TN49_9RHOB</name>
<accession>A0A918TN49</accession>
<keyword evidence="2" id="KW-1185">Reference proteome</keyword>
<sequence>MWINPLKTPDDHRDAMLKISQLWGAPIGTSEGDSLDALVDMVVDYEERCFPTNDIEK</sequence>
<protein>
    <submittedName>
        <fullName evidence="1">Uncharacterized protein</fullName>
    </submittedName>
</protein>
<evidence type="ECO:0000313" key="2">
    <source>
        <dbReference type="Proteomes" id="UP000638981"/>
    </source>
</evidence>
<gene>
    <name evidence="1" type="ORF">GCM10007315_17610</name>
</gene>
<organism evidence="1 2">
    <name type="scientific">Neogemmobacter tilapiae</name>
    <dbReference type="NCBI Taxonomy" id="875041"/>
    <lineage>
        <taxon>Bacteria</taxon>
        <taxon>Pseudomonadati</taxon>
        <taxon>Pseudomonadota</taxon>
        <taxon>Alphaproteobacteria</taxon>
        <taxon>Rhodobacterales</taxon>
        <taxon>Paracoccaceae</taxon>
        <taxon>Neogemmobacter</taxon>
    </lineage>
</organism>
<proteinExistence type="predicted"/>
<comment type="caution">
    <text evidence="1">The sequence shown here is derived from an EMBL/GenBank/DDBJ whole genome shotgun (WGS) entry which is preliminary data.</text>
</comment>
<dbReference type="AlphaFoldDB" id="A0A918TN49"/>
<evidence type="ECO:0000313" key="1">
    <source>
        <dbReference type="EMBL" id="GHC55205.1"/>
    </source>
</evidence>
<reference evidence="1" key="2">
    <citation type="submission" date="2020-09" db="EMBL/GenBank/DDBJ databases">
        <authorList>
            <person name="Sun Q."/>
            <person name="Kim S."/>
        </authorList>
    </citation>
    <scope>NUCLEOTIDE SEQUENCE</scope>
    <source>
        <strain evidence="1">KCTC 23310</strain>
    </source>
</reference>